<dbReference type="RefSeq" id="WP_379884182.1">
    <property type="nucleotide sequence ID" value="NZ_JBHTLP010000007.1"/>
</dbReference>
<evidence type="ECO:0008006" key="3">
    <source>
        <dbReference type="Google" id="ProtNLM"/>
    </source>
</evidence>
<evidence type="ECO:0000313" key="2">
    <source>
        <dbReference type="Proteomes" id="UP001597116"/>
    </source>
</evidence>
<reference evidence="2" key="1">
    <citation type="journal article" date="2019" name="Int. J. Syst. Evol. Microbiol.">
        <title>The Global Catalogue of Microorganisms (GCM) 10K type strain sequencing project: providing services to taxonomists for standard genome sequencing and annotation.</title>
        <authorList>
            <consortium name="The Broad Institute Genomics Platform"/>
            <consortium name="The Broad Institute Genome Sequencing Center for Infectious Disease"/>
            <person name="Wu L."/>
            <person name="Ma J."/>
        </authorList>
    </citation>
    <scope>NUCLEOTIDE SEQUENCE [LARGE SCALE GENOMIC DNA]</scope>
    <source>
        <strain evidence="2">CCUG 55608</strain>
    </source>
</reference>
<sequence>MEGKRSSPRQRLICQPIVVVKTKVSIVCLLTLLASLLAFTSGYGQLSKDLVIYPFVESSRSDSLQVVTQRIGSLVKARTFFEKTYLNKTLVFVPVSARYRSLFERQPYLLLADVPRKKKMKADFQDAYRRVDRQLNQAIEKKNKEIQAASQPGQGQAMTSLAAQSQVMSLAKRPDYELLFAVEGSFMHYDTLDPRQNRLADSLQRTIEQIVLGRPHTISGYVNSINYQATDFSQVAMPELIEVLLQQNLALCKRMIVHPPYARLVKDARLSYKEFSGPTKLWVTSSVAQQVVYLSPYLIRAVFNMSLYQRSLYPLAEVNGQTNESLRTFLEGKESASVREINERYFNHFVEVFSRNISFVIGHELAHMYLADQPLRMNLETACDLNAAYFYLRHTGQLDLGVFENLLMQSLSSQELDFWGHDIDKQGLTSRYRQLKALTQTKDVGGLKGQLHWPAD</sequence>
<proteinExistence type="predicted"/>
<evidence type="ECO:0000313" key="1">
    <source>
        <dbReference type="EMBL" id="MFD1141137.1"/>
    </source>
</evidence>
<comment type="caution">
    <text evidence="1">The sequence shown here is derived from an EMBL/GenBank/DDBJ whole genome shotgun (WGS) entry which is preliminary data.</text>
</comment>
<accession>A0ABW3Q2L4</accession>
<dbReference type="EMBL" id="JBHTLP010000007">
    <property type="protein sequence ID" value="MFD1141137.1"/>
    <property type="molecule type" value="Genomic_DNA"/>
</dbReference>
<protein>
    <recommendedName>
        <fullName evidence="3">Peptidase M48 domain-containing protein</fullName>
    </recommendedName>
</protein>
<keyword evidence="2" id="KW-1185">Reference proteome</keyword>
<dbReference type="Proteomes" id="UP001597116">
    <property type="component" value="Unassembled WGS sequence"/>
</dbReference>
<organism evidence="1 2">
    <name type="scientific">Larkinella insperata</name>
    <dbReference type="NCBI Taxonomy" id="332158"/>
    <lineage>
        <taxon>Bacteria</taxon>
        <taxon>Pseudomonadati</taxon>
        <taxon>Bacteroidota</taxon>
        <taxon>Cytophagia</taxon>
        <taxon>Cytophagales</taxon>
        <taxon>Spirosomataceae</taxon>
        <taxon>Larkinella</taxon>
    </lineage>
</organism>
<gene>
    <name evidence="1" type="ORF">ACFQ4C_08460</name>
</gene>
<name>A0ABW3Q2L4_9BACT</name>